<feature type="transmembrane region" description="Helical" evidence="1">
    <location>
        <begin position="71"/>
        <end position="88"/>
    </location>
</feature>
<organism evidence="2 3">
    <name type="scientific">Paraglomus brasilianum</name>
    <dbReference type="NCBI Taxonomy" id="144538"/>
    <lineage>
        <taxon>Eukaryota</taxon>
        <taxon>Fungi</taxon>
        <taxon>Fungi incertae sedis</taxon>
        <taxon>Mucoromycota</taxon>
        <taxon>Glomeromycotina</taxon>
        <taxon>Glomeromycetes</taxon>
        <taxon>Paraglomerales</taxon>
        <taxon>Paraglomeraceae</taxon>
        <taxon>Paraglomus</taxon>
    </lineage>
</organism>
<reference evidence="2" key="1">
    <citation type="submission" date="2021-06" db="EMBL/GenBank/DDBJ databases">
        <authorList>
            <person name="Kallberg Y."/>
            <person name="Tangrot J."/>
            <person name="Rosling A."/>
        </authorList>
    </citation>
    <scope>NUCLEOTIDE SEQUENCE</scope>
    <source>
        <strain evidence="2">BR232B</strain>
    </source>
</reference>
<sequence length="239" mass="26228">MSSHTAIPPPTEQTIFALSISYTYASILFLSVEIYKRMSGIPVEISRKIVHVGAGTYVLATLYLFDQWEYVSLLFASFVLINAILLKIRLFKAIDPQQGATGGTIYFAFSCAFLIYWFSDGWEDGFPRGRAYIAIAGLMAMTYGDAFAAIIGRTYGHRKLSSISNRTIEGVQANFFFTFVSIILAWRIMSPPGLDIWNIIAGAGIGAIASAILETISPWGTDNLTVPIGVSFCLDLLGF</sequence>
<dbReference type="OrthoDB" id="377083at2759"/>
<keyword evidence="1" id="KW-0472">Membrane</keyword>
<accession>A0A9N9GY77</accession>
<proteinExistence type="predicted"/>
<keyword evidence="3" id="KW-1185">Reference proteome</keyword>
<evidence type="ECO:0000256" key="1">
    <source>
        <dbReference type="SAM" id="Phobius"/>
    </source>
</evidence>
<keyword evidence="1" id="KW-0812">Transmembrane</keyword>
<gene>
    <name evidence="2" type="ORF">PBRASI_LOCUS9632</name>
</gene>
<dbReference type="PANTHER" id="PTHR31303">
    <property type="entry name" value="CTP-DEPENDENT DIACYLGLYCEROL KINASE 1"/>
    <property type="match status" value="1"/>
</dbReference>
<dbReference type="InterPro" id="IPR037997">
    <property type="entry name" value="Dgk1-like"/>
</dbReference>
<dbReference type="GO" id="GO:0004143">
    <property type="term" value="F:ATP-dependent diacylglycerol kinase activity"/>
    <property type="evidence" value="ECO:0007669"/>
    <property type="project" value="InterPro"/>
</dbReference>
<evidence type="ECO:0000313" key="3">
    <source>
        <dbReference type="Proteomes" id="UP000789739"/>
    </source>
</evidence>
<dbReference type="Proteomes" id="UP000789739">
    <property type="component" value="Unassembled WGS sequence"/>
</dbReference>
<feature type="transmembrane region" description="Helical" evidence="1">
    <location>
        <begin position="47"/>
        <end position="65"/>
    </location>
</feature>
<evidence type="ECO:0000313" key="2">
    <source>
        <dbReference type="EMBL" id="CAG8638369.1"/>
    </source>
</evidence>
<feature type="transmembrane region" description="Helical" evidence="1">
    <location>
        <begin position="196"/>
        <end position="213"/>
    </location>
</feature>
<dbReference type="EMBL" id="CAJVPI010002209">
    <property type="protein sequence ID" value="CAG8638369.1"/>
    <property type="molecule type" value="Genomic_DNA"/>
</dbReference>
<name>A0A9N9GY77_9GLOM</name>
<keyword evidence="1" id="KW-1133">Transmembrane helix</keyword>
<feature type="transmembrane region" description="Helical" evidence="1">
    <location>
        <begin position="100"/>
        <end position="119"/>
    </location>
</feature>
<dbReference type="PANTHER" id="PTHR31303:SF1">
    <property type="entry name" value="CTP-DEPENDENT DIACYLGLYCEROL KINASE 1"/>
    <property type="match status" value="1"/>
</dbReference>
<comment type="caution">
    <text evidence="2">The sequence shown here is derived from an EMBL/GenBank/DDBJ whole genome shotgun (WGS) entry which is preliminary data.</text>
</comment>
<feature type="transmembrane region" description="Helical" evidence="1">
    <location>
        <begin position="173"/>
        <end position="190"/>
    </location>
</feature>
<feature type="transmembrane region" description="Helical" evidence="1">
    <location>
        <begin position="15"/>
        <end position="35"/>
    </location>
</feature>
<dbReference type="AlphaFoldDB" id="A0A9N9GY77"/>
<feature type="transmembrane region" description="Helical" evidence="1">
    <location>
        <begin position="131"/>
        <end position="152"/>
    </location>
</feature>
<protein>
    <submittedName>
        <fullName evidence="2">1861_t:CDS:1</fullName>
    </submittedName>
</protein>